<evidence type="ECO:0000256" key="19">
    <source>
        <dbReference type="SAM" id="Phobius"/>
    </source>
</evidence>
<comment type="similarity">
    <text evidence="3">In the C-terminal section; belongs to the protein kinase superfamily. Ser/Thr protein kinase family.</text>
</comment>
<keyword evidence="13 18" id="KW-0067">ATP-binding</keyword>
<evidence type="ECO:0000256" key="4">
    <source>
        <dbReference type="ARBA" id="ARBA00012513"/>
    </source>
</evidence>
<dbReference type="CDD" id="cd06899">
    <property type="entry name" value="lectin_legume_LecRK_Arcelin_ConA"/>
    <property type="match status" value="1"/>
</dbReference>
<evidence type="ECO:0000313" key="22">
    <source>
        <dbReference type="RefSeq" id="XP_022769587.1"/>
    </source>
</evidence>
<dbReference type="PROSITE" id="PS00308">
    <property type="entry name" value="LECTIN_LEGUME_ALPHA"/>
    <property type="match status" value="1"/>
</dbReference>
<evidence type="ECO:0000256" key="6">
    <source>
        <dbReference type="ARBA" id="ARBA00022527"/>
    </source>
</evidence>
<organism evidence="21 22">
    <name type="scientific">Durio zibethinus</name>
    <name type="common">Durian</name>
    <dbReference type="NCBI Taxonomy" id="66656"/>
    <lineage>
        <taxon>Eukaryota</taxon>
        <taxon>Viridiplantae</taxon>
        <taxon>Streptophyta</taxon>
        <taxon>Embryophyta</taxon>
        <taxon>Tracheophyta</taxon>
        <taxon>Spermatophyta</taxon>
        <taxon>Magnoliopsida</taxon>
        <taxon>eudicotyledons</taxon>
        <taxon>Gunneridae</taxon>
        <taxon>Pentapetalae</taxon>
        <taxon>rosids</taxon>
        <taxon>malvids</taxon>
        <taxon>Malvales</taxon>
        <taxon>Malvaceae</taxon>
        <taxon>Helicteroideae</taxon>
        <taxon>Durio</taxon>
    </lineage>
</organism>
<reference evidence="22" key="1">
    <citation type="submission" date="2025-08" db="UniProtKB">
        <authorList>
            <consortium name="RefSeq"/>
        </authorList>
    </citation>
    <scope>IDENTIFICATION</scope>
    <source>
        <tissue evidence="22">Fruit stalk</tissue>
    </source>
</reference>
<keyword evidence="15 19" id="KW-0472">Membrane</keyword>
<keyword evidence="6" id="KW-0723">Serine/threonine-protein kinase</keyword>
<dbReference type="Pfam" id="PF00069">
    <property type="entry name" value="Pkinase"/>
    <property type="match status" value="1"/>
</dbReference>
<evidence type="ECO:0000256" key="2">
    <source>
        <dbReference type="ARBA" id="ARBA00008536"/>
    </source>
</evidence>
<dbReference type="GO" id="GO:0002229">
    <property type="term" value="P:defense response to oomycetes"/>
    <property type="evidence" value="ECO:0007669"/>
    <property type="project" value="UniProtKB-ARBA"/>
</dbReference>
<dbReference type="GO" id="GO:0005886">
    <property type="term" value="C:plasma membrane"/>
    <property type="evidence" value="ECO:0007669"/>
    <property type="project" value="UniProtKB-SubCell"/>
</dbReference>
<keyword evidence="21" id="KW-1185">Reference proteome</keyword>
<dbReference type="GO" id="GO:0005524">
    <property type="term" value="F:ATP binding"/>
    <property type="evidence" value="ECO:0007669"/>
    <property type="project" value="UniProtKB-UniRule"/>
</dbReference>
<keyword evidence="14 19" id="KW-1133">Transmembrane helix</keyword>
<dbReference type="InterPro" id="IPR000985">
    <property type="entry name" value="Lectin_LegA_CS"/>
</dbReference>
<evidence type="ECO:0000256" key="17">
    <source>
        <dbReference type="ARBA" id="ARBA00023180"/>
    </source>
</evidence>
<evidence type="ECO:0000256" key="15">
    <source>
        <dbReference type="ARBA" id="ARBA00023136"/>
    </source>
</evidence>
<dbReference type="AlphaFoldDB" id="A0A6P6AXC9"/>
<dbReference type="PANTHER" id="PTHR27007">
    <property type="match status" value="1"/>
</dbReference>
<evidence type="ECO:0000256" key="14">
    <source>
        <dbReference type="ARBA" id="ARBA00022989"/>
    </source>
</evidence>
<keyword evidence="7" id="KW-0808">Transferase</keyword>
<dbReference type="KEGG" id="dzi:111313174"/>
<dbReference type="PROSITE" id="PS50011">
    <property type="entry name" value="PROTEIN_KINASE_DOM"/>
    <property type="match status" value="1"/>
</dbReference>
<dbReference type="PROSITE" id="PS00107">
    <property type="entry name" value="PROTEIN_KINASE_ATP"/>
    <property type="match status" value="1"/>
</dbReference>
<evidence type="ECO:0000256" key="16">
    <source>
        <dbReference type="ARBA" id="ARBA00023170"/>
    </source>
</evidence>
<dbReference type="PROSITE" id="PS00307">
    <property type="entry name" value="LECTIN_LEGUME_BETA"/>
    <property type="match status" value="1"/>
</dbReference>
<dbReference type="SUPFAM" id="SSF56112">
    <property type="entry name" value="Protein kinase-like (PK-like)"/>
    <property type="match status" value="1"/>
</dbReference>
<evidence type="ECO:0000256" key="8">
    <source>
        <dbReference type="ARBA" id="ARBA00022692"/>
    </source>
</evidence>
<evidence type="ECO:0000256" key="13">
    <source>
        <dbReference type="ARBA" id="ARBA00022840"/>
    </source>
</evidence>
<dbReference type="GO" id="GO:0030246">
    <property type="term" value="F:carbohydrate binding"/>
    <property type="evidence" value="ECO:0007669"/>
    <property type="project" value="UniProtKB-KW"/>
</dbReference>
<dbReference type="GO" id="GO:0004674">
    <property type="term" value="F:protein serine/threonine kinase activity"/>
    <property type="evidence" value="ECO:0007669"/>
    <property type="project" value="UniProtKB-KW"/>
</dbReference>
<dbReference type="SUPFAM" id="SSF49899">
    <property type="entry name" value="Concanavalin A-like lectins/glucanases"/>
    <property type="match status" value="1"/>
</dbReference>
<keyword evidence="17" id="KW-0325">Glycoprotein</keyword>
<dbReference type="InterPro" id="IPR000719">
    <property type="entry name" value="Prot_kinase_dom"/>
</dbReference>
<comment type="similarity">
    <text evidence="2">In the N-terminal section; belongs to the leguminous lectin family.</text>
</comment>
<name>A0A6P6AXC9_DURZI</name>
<keyword evidence="11 18" id="KW-0547">Nucleotide-binding</keyword>
<dbReference type="Gene3D" id="2.60.120.200">
    <property type="match status" value="1"/>
</dbReference>
<proteinExistence type="inferred from homology"/>
<dbReference type="InterPro" id="IPR013320">
    <property type="entry name" value="ConA-like_dom_sf"/>
</dbReference>
<evidence type="ECO:0000256" key="1">
    <source>
        <dbReference type="ARBA" id="ARBA00004251"/>
    </source>
</evidence>
<feature type="domain" description="Protein kinase" evidence="20">
    <location>
        <begin position="348"/>
        <end position="624"/>
    </location>
</feature>
<dbReference type="Proteomes" id="UP000515121">
    <property type="component" value="Unplaced"/>
</dbReference>
<dbReference type="PROSITE" id="PS00108">
    <property type="entry name" value="PROTEIN_KINASE_ST"/>
    <property type="match status" value="1"/>
</dbReference>
<dbReference type="SMART" id="SM00220">
    <property type="entry name" value="S_TKc"/>
    <property type="match status" value="1"/>
</dbReference>
<evidence type="ECO:0000259" key="20">
    <source>
        <dbReference type="PROSITE" id="PS50011"/>
    </source>
</evidence>
<dbReference type="FunFam" id="1.10.510.10:FF:000240">
    <property type="entry name" value="Lectin-domain containing receptor kinase A4.3"/>
    <property type="match status" value="1"/>
</dbReference>
<dbReference type="GeneID" id="111313174"/>
<evidence type="ECO:0000256" key="11">
    <source>
        <dbReference type="ARBA" id="ARBA00022741"/>
    </source>
</evidence>
<gene>
    <name evidence="22" type="primary">LOC111313174</name>
</gene>
<feature type="transmembrane region" description="Helical" evidence="19">
    <location>
        <begin position="13"/>
        <end position="34"/>
    </location>
</feature>
<feature type="transmembrane region" description="Helical" evidence="19">
    <location>
        <begin position="279"/>
        <end position="303"/>
    </location>
</feature>
<sequence>MANYSFHAHHFHYFQYVFIFFHVLPSLNALIFNYPNFSDSNLRLNLSGDAEIVRGKVALTKCLADEDSLNFSVGHAIYPKEMRLWDHVTGKAADFVTNFSFKMWSLNQQDGGDGFAFFIAPNGSSISDDVHDGCMGLISNCSNFNTSKMVAVEFDTNPNKWDPISNAHVGININSITSAASLNWDTSMKKGSKGKVRITYDSQTSNLSVFLTFHESPNFIKGKNSSISYQVNLSEVLPEKVTIGFSSASSSLTEVYYILSWEFNSTDLSSSNNRGVQHVGLIVAGIVGGFFVVVVGIISISVFSMRKITQREKKEDFEQDDSIDHEFENESGPRRFSYFELVQATDNFADERKLGEGGFGAVYRGFLPVLNLSIAVKRVSKISNQGRKEYISEVKIISKLRHKNLVQLIGWCHKKGEFLLVYELMRHGSLDSHLFRGQNLLSWPLRYKIALGLASALLYLHEESEQCVVHRDIKSSNVMLDSNFNAKLGDFGLARFMNQESGLEITGLAGTLGYMAPEYISTGQVGKRSDVFSFGVVALEIASGRRSIETKRKEGHISLTAQVWNLYENGRLLEVADEKLCMEFDMEQMMRLLIVGLWCAHPTHNLRPSIRQALQVLNFEAPFPNLCKGMSALSSDIPISPSSSFKPVISNSVVFIGR</sequence>
<dbReference type="InterPro" id="IPR001220">
    <property type="entry name" value="Legume_lectin_dom"/>
</dbReference>
<evidence type="ECO:0000256" key="7">
    <source>
        <dbReference type="ARBA" id="ARBA00022679"/>
    </source>
</evidence>
<protein>
    <recommendedName>
        <fullName evidence="4">non-specific serine/threonine protein kinase</fullName>
        <ecNumber evidence="4">2.7.11.1</ecNumber>
    </recommendedName>
</protein>
<dbReference type="Gene3D" id="3.30.200.20">
    <property type="entry name" value="Phosphorylase Kinase, domain 1"/>
    <property type="match status" value="1"/>
</dbReference>
<dbReference type="FunFam" id="3.30.200.20:FF:000168">
    <property type="entry name" value="L-type lectin-domain containing receptor kinase IX.1"/>
    <property type="match status" value="1"/>
</dbReference>
<evidence type="ECO:0000256" key="3">
    <source>
        <dbReference type="ARBA" id="ARBA00010217"/>
    </source>
</evidence>
<dbReference type="Pfam" id="PF00139">
    <property type="entry name" value="Lectin_legB"/>
    <property type="match status" value="1"/>
</dbReference>
<keyword evidence="10" id="KW-0430">Lectin</keyword>
<accession>A0A6P6AXC9</accession>
<evidence type="ECO:0000256" key="10">
    <source>
        <dbReference type="ARBA" id="ARBA00022734"/>
    </source>
</evidence>
<keyword evidence="8 19" id="KW-0812">Transmembrane</keyword>
<feature type="binding site" evidence="18">
    <location>
        <position position="377"/>
    </location>
    <ligand>
        <name>ATP</name>
        <dbReference type="ChEBI" id="CHEBI:30616"/>
    </ligand>
</feature>
<evidence type="ECO:0000256" key="12">
    <source>
        <dbReference type="ARBA" id="ARBA00022777"/>
    </source>
</evidence>
<dbReference type="InterPro" id="IPR019825">
    <property type="entry name" value="Lectin_legB_Mn/Ca_BS"/>
</dbReference>
<dbReference type="InterPro" id="IPR011009">
    <property type="entry name" value="Kinase-like_dom_sf"/>
</dbReference>
<dbReference type="InterPro" id="IPR050528">
    <property type="entry name" value="L-type_Lectin-RKs"/>
</dbReference>
<keyword evidence="16" id="KW-0675">Receptor</keyword>
<evidence type="ECO:0000313" key="21">
    <source>
        <dbReference type="Proteomes" id="UP000515121"/>
    </source>
</evidence>
<evidence type="ECO:0000256" key="18">
    <source>
        <dbReference type="PROSITE-ProRule" id="PRU10141"/>
    </source>
</evidence>
<evidence type="ECO:0000256" key="9">
    <source>
        <dbReference type="ARBA" id="ARBA00022729"/>
    </source>
</evidence>
<dbReference type="InterPro" id="IPR008271">
    <property type="entry name" value="Ser/Thr_kinase_AS"/>
</dbReference>
<dbReference type="InterPro" id="IPR017441">
    <property type="entry name" value="Protein_kinase_ATP_BS"/>
</dbReference>
<comment type="subcellular location">
    <subcellularLocation>
        <location evidence="1">Cell membrane</location>
        <topology evidence="1">Single-pass type I membrane protein</topology>
    </subcellularLocation>
</comment>
<dbReference type="Gene3D" id="1.10.510.10">
    <property type="entry name" value="Transferase(Phosphotransferase) domain 1"/>
    <property type="match status" value="1"/>
</dbReference>
<dbReference type="RefSeq" id="XP_022769587.1">
    <property type="nucleotide sequence ID" value="XM_022913852.1"/>
</dbReference>
<keyword evidence="12" id="KW-0418">Kinase</keyword>
<keyword evidence="5" id="KW-1003">Cell membrane</keyword>
<dbReference type="OrthoDB" id="4062651at2759"/>
<dbReference type="EC" id="2.7.11.1" evidence="4"/>
<keyword evidence="9" id="KW-0732">Signal</keyword>
<dbReference type="CDD" id="cd14066">
    <property type="entry name" value="STKc_IRAK"/>
    <property type="match status" value="1"/>
</dbReference>
<evidence type="ECO:0000256" key="5">
    <source>
        <dbReference type="ARBA" id="ARBA00022475"/>
    </source>
</evidence>